<comment type="caution">
    <text evidence="2">The sequence shown here is derived from an EMBL/GenBank/DDBJ whole genome shotgun (WGS) entry which is preliminary data.</text>
</comment>
<reference evidence="2 3" key="1">
    <citation type="submission" date="2019-09" db="EMBL/GenBank/DDBJ databases">
        <title>Draft genome sequence of various Type strains from the CCUG.</title>
        <authorList>
            <person name="Pineiro-Iglesias B."/>
            <person name="Tunovic T."/>
            <person name="Unosson C."/>
            <person name="Inganas E."/>
            <person name="Ohlen M."/>
            <person name="Cardew S."/>
            <person name="Jensie-Markopoulos S."/>
            <person name="Salva-Serra F."/>
            <person name="Jaen-Luchoro D."/>
            <person name="Karlsson R."/>
            <person name="Svensson-Stadler L."/>
            <person name="Chun J."/>
            <person name="Moore E."/>
        </authorList>
    </citation>
    <scope>NUCLEOTIDE SEQUENCE [LARGE SCALE GENOMIC DNA]</scope>
    <source>
        <strain evidence="2 3">CCUG 53682T</strain>
    </source>
</reference>
<name>A0A5M9R2H7_9GAMM</name>
<evidence type="ECO:0000259" key="1">
    <source>
        <dbReference type="Pfam" id="PF13503"/>
    </source>
</evidence>
<sequence length="298" mass="34828">MSGIHRREKISLYRIFRSQSVKSASHWHKKMPQELLSVNNITMNLTCDTALQWIEQLKQVSEETRLSYMDIIVDQAGLRESIIPALMKPEHNIQWFSLFTGTPEEGLLEYAPILFRIEWKNIMHLTLMEEIFELLHGMPRILTLFSPLSFSQITKNLSVLSEAEWGNVSCLLRFYDSRIFPELIKDILTPEQRGDFTDLAYVWGYLNRDSEARWVIGSFTPETEDKVFSVVLLDDNKIGRLGSISDAEELMDYQEFYDRGLSREENFSVLYRYALQALNSNYLGELSDYIRKNNLLTE</sequence>
<dbReference type="Pfam" id="PF13503">
    <property type="entry name" value="DUF4123"/>
    <property type="match status" value="1"/>
</dbReference>
<dbReference type="EMBL" id="VXKB01000006">
    <property type="protein sequence ID" value="KAA8713595.1"/>
    <property type="molecule type" value="Genomic_DNA"/>
</dbReference>
<evidence type="ECO:0000313" key="3">
    <source>
        <dbReference type="Proteomes" id="UP000322181"/>
    </source>
</evidence>
<proteinExistence type="predicted"/>
<organism evidence="2 3">
    <name type="scientific">Morganella psychrotolerans</name>
    <dbReference type="NCBI Taxonomy" id="368603"/>
    <lineage>
        <taxon>Bacteria</taxon>
        <taxon>Pseudomonadati</taxon>
        <taxon>Pseudomonadota</taxon>
        <taxon>Gammaproteobacteria</taxon>
        <taxon>Enterobacterales</taxon>
        <taxon>Morganellaceae</taxon>
        <taxon>Morganella</taxon>
    </lineage>
</organism>
<dbReference type="Proteomes" id="UP000322181">
    <property type="component" value="Unassembled WGS sequence"/>
</dbReference>
<dbReference type="InterPro" id="IPR025391">
    <property type="entry name" value="DUF4123"/>
</dbReference>
<protein>
    <submittedName>
        <fullName evidence="2">DUF4123 domain-containing protein</fullName>
    </submittedName>
</protein>
<dbReference type="AlphaFoldDB" id="A0A5M9R2H7"/>
<accession>A0A5M9R2H7</accession>
<evidence type="ECO:0000313" key="2">
    <source>
        <dbReference type="EMBL" id="KAA8713595.1"/>
    </source>
</evidence>
<gene>
    <name evidence="2" type="ORF">F4V73_16805</name>
</gene>
<feature type="domain" description="DUF4123" evidence="1">
    <location>
        <begin position="72"/>
        <end position="193"/>
    </location>
</feature>